<keyword evidence="3" id="KW-1185">Reference proteome</keyword>
<organism evidence="2 3">
    <name type="scientific">Candidatus Fervidibacter sacchari</name>
    <dbReference type="NCBI Taxonomy" id="1448929"/>
    <lineage>
        <taxon>Bacteria</taxon>
        <taxon>Candidatus Fervidibacterota</taxon>
        <taxon>Candidatus Fervidibacter</taxon>
    </lineage>
</organism>
<dbReference type="Proteomes" id="UP001204798">
    <property type="component" value="Unassembled WGS sequence"/>
</dbReference>
<feature type="region of interest" description="Disordered" evidence="1">
    <location>
        <begin position="22"/>
        <end position="55"/>
    </location>
</feature>
<comment type="caution">
    <text evidence="2">The sequence shown here is derived from an EMBL/GenBank/DDBJ whole genome shotgun (WGS) entry which is preliminary data.</text>
</comment>
<dbReference type="EMBL" id="JANUCP010000012">
    <property type="protein sequence ID" value="MCS3921287.1"/>
    <property type="molecule type" value="Genomic_DNA"/>
</dbReference>
<reference evidence="2 3" key="1">
    <citation type="submission" date="2022-08" db="EMBL/GenBank/DDBJ databases">
        <title>Bacterial and archaeal communities from various locations to study Microbial Dark Matter (Phase II).</title>
        <authorList>
            <person name="Stepanauskas R."/>
        </authorList>
    </citation>
    <scope>NUCLEOTIDE SEQUENCE [LARGE SCALE GENOMIC DNA]</scope>
    <source>
        <strain evidence="2 3">PD1</strain>
    </source>
</reference>
<evidence type="ECO:0000313" key="3">
    <source>
        <dbReference type="Proteomes" id="UP001204798"/>
    </source>
</evidence>
<accession>A0ABT2ETN2</accession>
<name>A0ABT2ETN2_9BACT</name>
<protein>
    <submittedName>
        <fullName evidence="2">Uncharacterized protein</fullName>
    </submittedName>
</protein>
<proteinExistence type="predicted"/>
<feature type="compositionally biased region" description="Polar residues" evidence="1">
    <location>
        <begin position="41"/>
        <end position="55"/>
    </location>
</feature>
<evidence type="ECO:0000313" key="2">
    <source>
        <dbReference type="EMBL" id="MCS3921287.1"/>
    </source>
</evidence>
<sequence>MRRTLSKVLEQDLFTETYISGDRPTFQANGFPDTDQDRQISHSYNPKTGRCVTSE</sequence>
<gene>
    <name evidence="2" type="ORF">M2350_003736</name>
</gene>
<dbReference type="RefSeq" id="WP_259102354.1">
    <property type="nucleotide sequence ID" value="NZ_CP130454.1"/>
</dbReference>
<evidence type="ECO:0000256" key="1">
    <source>
        <dbReference type="SAM" id="MobiDB-lite"/>
    </source>
</evidence>